<keyword evidence="1" id="KW-0732">Signal</keyword>
<dbReference type="NCBIfam" id="NF042415">
    <property type="entry name" value="STY0301_fam"/>
    <property type="match status" value="1"/>
</dbReference>
<dbReference type="RefSeq" id="WP_009908289.1">
    <property type="nucleotide sequence ID" value="NC_007651.1"/>
</dbReference>
<dbReference type="PROSITE" id="PS51257">
    <property type="entry name" value="PROKAR_LIPOPROTEIN"/>
    <property type="match status" value="1"/>
</dbReference>
<sequence>MSWSKAACALAAASFFGCAGASGTADATGATGAAGAARAGTAVCPVRAQSPLQYVDVFDGAPSDLATLIPDDAGERKGHWELGYVYDAGRYVTIRCKYADGQTKDVRLAERVNRCDYRIDGKKTLKVTCRK</sequence>
<organism evidence="2 3">
    <name type="scientific">Burkholderia thailandensis (strain ATCC 700388 / DSM 13276 / CCUG 48851 / CIP 106301 / E264)</name>
    <dbReference type="NCBI Taxonomy" id="271848"/>
    <lineage>
        <taxon>Bacteria</taxon>
        <taxon>Pseudomonadati</taxon>
        <taxon>Pseudomonadota</taxon>
        <taxon>Betaproteobacteria</taxon>
        <taxon>Burkholderiales</taxon>
        <taxon>Burkholderiaceae</taxon>
        <taxon>Burkholderia</taxon>
        <taxon>pseudomallei group</taxon>
    </lineage>
</organism>
<dbReference type="GeneID" id="45119840"/>
<feature type="signal peptide" evidence="1">
    <location>
        <begin position="1"/>
        <end position="21"/>
    </location>
</feature>
<feature type="chain" id="PRO_5007701298" evidence="1">
    <location>
        <begin position="22"/>
        <end position="131"/>
    </location>
</feature>
<keyword evidence="3" id="KW-1185">Reference proteome</keyword>
<dbReference type="InterPro" id="IPR049973">
    <property type="entry name" value="STY0301-like"/>
</dbReference>
<dbReference type="AlphaFoldDB" id="Q2T2K6"/>
<proteinExistence type="predicted"/>
<evidence type="ECO:0000256" key="1">
    <source>
        <dbReference type="SAM" id="SignalP"/>
    </source>
</evidence>
<dbReference type="EMBL" id="CP000086">
    <property type="protein sequence ID" value="ABC37798.1"/>
    <property type="molecule type" value="Genomic_DNA"/>
</dbReference>
<evidence type="ECO:0000313" key="3">
    <source>
        <dbReference type="Proteomes" id="UP000001930"/>
    </source>
</evidence>
<keyword evidence="2" id="KW-0449">Lipoprotein</keyword>
<gene>
    <name evidence="2" type="ordered locus">BTH_I0069</name>
</gene>
<dbReference type="KEGG" id="bte:BTH_I0069"/>
<reference evidence="2 3" key="1">
    <citation type="journal article" date="2005" name="BMC Genomics">
        <title>Bacterial genome adaptation to niches: divergence of the potential virulence genes in three Burkholderia species of different survival strategies.</title>
        <authorList>
            <person name="Kim H.S."/>
            <person name="Schell M.A."/>
            <person name="Yu Y."/>
            <person name="Ulrich R.L."/>
            <person name="Sarria S.H."/>
            <person name="Nierman W.C."/>
            <person name="DeShazer D."/>
        </authorList>
    </citation>
    <scope>NUCLEOTIDE SEQUENCE [LARGE SCALE GENOMIC DNA]</scope>
    <source>
        <strain evidence="3">ATCC 700388 / DSM 13276 / CCUG 48851 / CIP 106301 / E264</strain>
    </source>
</reference>
<dbReference type="Proteomes" id="UP000001930">
    <property type="component" value="Chromosome I"/>
</dbReference>
<dbReference type="HOGENOM" id="CLU_2141216_0_0_4"/>
<protein>
    <submittedName>
        <fullName evidence="2">Lipoprotein, putative</fullName>
    </submittedName>
</protein>
<accession>Q2T2K6</accession>
<name>Q2T2K6_BURTA</name>
<evidence type="ECO:0000313" key="2">
    <source>
        <dbReference type="EMBL" id="ABC37798.1"/>
    </source>
</evidence>